<evidence type="ECO:0000256" key="3">
    <source>
        <dbReference type="ARBA" id="ARBA00022763"/>
    </source>
</evidence>
<dbReference type="InterPro" id="IPR010994">
    <property type="entry name" value="RuvA_2-like"/>
</dbReference>
<evidence type="ECO:0000256" key="4">
    <source>
        <dbReference type="ARBA" id="ARBA00023125"/>
    </source>
</evidence>
<dbReference type="GO" id="GO:0003697">
    <property type="term" value="F:single-stranded DNA binding"/>
    <property type="evidence" value="ECO:0007669"/>
    <property type="project" value="TreeGrafter"/>
</dbReference>
<dbReference type="InterPro" id="IPR004579">
    <property type="entry name" value="ERCC1/RAD10/SWI10"/>
</dbReference>
<name>A0A812CFG2_ACAPH</name>
<keyword evidence="5" id="KW-0234">DNA repair</keyword>
<reference evidence="11" key="1">
    <citation type="submission" date="2021-01" db="EMBL/GenBank/DDBJ databases">
        <authorList>
            <person name="Li R."/>
            <person name="Bekaert M."/>
        </authorList>
    </citation>
    <scope>NUCLEOTIDE SEQUENCE</scope>
    <source>
        <strain evidence="11">Farmed</strain>
    </source>
</reference>
<dbReference type="GO" id="GO:0070522">
    <property type="term" value="C:ERCC4-ERCC1 complex"/>
    <property type="evidence" value="ECO:0007669"/>
    <property type="project" value="TreeGrafter"/>
</dbReference>
<dbReference type="EMBL" id="CAHIKZ030001417">
    <property type="protein sequence ID" value="CAE1263525.1"/>
    <property type="molecule type" value="Genomic_DNA"/>
</dbReference>
<dbReference type="GO" id="GO:0006302">
    <property type="term" value="P:double-strand break repair"/>
    <property type="evidence" value="ECO:0007669"/>
    <property type="project" value="UniProtKB-ARBA"/>
</dbReference>
<evidence type="ECO:0000256" key="5">
    <source>
        <dbReference type="ARBA" id="ARBA00023204"/>
    </source>
</evidence>
<dbReference type="Pfam" id="PF14520">
    <property type="entry name" value="HHH_5"/>
    <property type="match status" value="1"/>
</dbReference>
<dbReference type="OrthoDB" id="10262814at2759"/>
<dbReference type="Pfam" id="PF03834">
    <property type="entry name" value="Rad10"/>
    <property type="match status" value="1"/>
</dbReference>
<dbReference type="GO" id="GO:0003684">
    <property type="term" value="F:damaged DNA binding"/>
    <property type="evidence" value="ECO:0007669"/>
    <property type="project" value="InterPro"/>
</dbReference>
<dbReference type="PANTHER" id="PTHR12749:SF0">
    <property type="entry name" value="DNA EXCISION REPAIR PROTEIN ERCC-1"/>
    <property type="match status" value="1"/>
</dbReference>
<feature type="compositionally biased region" description="Polar residues" evidence="9">
    <location>
        <begin position="119"/>
        <end position="128"/>
    </location>
</feature>
<keyword evidence="3" id="KW-0227">DNA damage</keyword>
<evidence type="ECO:0000256" key="1">
    <source>
        <dbReference type="ARBA" id="ARBA00004123"/>
    </source>
</evidence>
<dbReference type="CDD" id="cd22325">
    <property type="entry name" value="ERCC1_C-like"/>
    <property type="match status" value="1"/>
</dbReference>
<evidence type="ECO:0000256" key="7">
    <source>
        <dbReference type="ARBA" id="ARBA00054210"/>
    </source>
</evidence>
<proteinExistence type="inferred from homology"/>
<dbReference type="GO" id="GO:0032204">
    <property type="term" value="P:regulation of telomere maintenance"/>
    <property type="evidence" value="ECO:0007669"/>
    <property type="project" value="UniProtKB-ARBA"/>
</dbReference>
<dbReference type="Gene3D" id="3.40.50.10130">
    <property type="match status" value="1"/>
</dbReference>
<evidence type="ECO:0000313" key="11">
    <source>
        <dbReference type="EMBL" id="CAE1263525.1"/>
    </source>
</evidence>
<protein>
    <recommendedName>
        <fullName evidence="8">DNA excision repair protein ERCC-1</fullName>
    </recommendedName>
</protein>
<keyword evidence="12" id="KW-1185">Reference proteome</keyword>
<dbReference type="Gene3D" id="1.10.150.20">
    <property type="entry name" value="5' to 3' exonuclease, C-terminal subdomain"/>
    <property type="match status" value="1"/>
</dbReference>
<dbReference type="FunFam" id="1.10.150.20:FF:000017">
    <property type="entry name" value="DNA excision repair protein ERCC-1"/>
    <property type="match status" value="1"/>
</dbReference>
<dbReference type="PANTHER" id="PTHR12749">
    <property type="entry name" value="EXCISION REPAIR CROSS-COMPLEMENTING 1 ERCC1"/>
    <property type="match status" value="1"/>
</dbReference>
<feature type="compositionally biased region" description="Low complexity" evidence="9">
    <location>
        <begin position="51"/>
        <end position="64"/>
    </location>
</feature>
<comment type="subcellular location">
    <subcellularLocation>
        <location evidence="1">Nucleus</location>
    </subcellularLocation>
</comment>
<feature type="region of interest" description="Disordered" evidence="9">
    <location>
        <begin position="44"/>
        <end position="128"/>
    </location>
</feature>
<sequence>MFDNSPYNMAGKSKFRIPSLKEMEKPDDKLVPVFSTYKQNISLSSDEKLNLSKPKSPSKHPVPLQAEPFIKSVSSETLPSRNTPATSSNTQPKPSALNTNVTKSVSVAKQETAKHDQQPKSTASEIPVTKQSTNSIIVNTRQRGNPILKGIRNVPWEFGNIVPDYEMGKASCALFLSLRYHQLHPEYIHTRLKSLGKSYDLRVMLVQVDLKDPHHLLKELSKMCILAECTLILAFSPEEAGRYLETYKVYENKPPDMIMEKSEHDYMSKLTDCLTTVKSVNKTDCVNLISSFKSVESIIKSSRESLSFCPGLGPRKAQRLYEVFHEPFLRKRKRVSNENIQSESPKKFQKTASS</sequence>
<feature type="region of interest" description="Disordered" evidence="9">
    <location>
        <begin position="335"/>
        <end position="354"/>
    </location>
</feature>
<dbReference type="InterPro" id="IPR047260">
    <property type="entry name" value="ERCC1-like_central_dom"/>
</dbReference>
<dbReference type="InterPro" id="IPR011335">
    <property type="entry name" value="Restrct_endonuc-II-like"/>
</dbReference>
<dbReference type="SUPFAM" id="SSF52980">
    <property type="entry name" value="Restriction endonuclease-like"/>
    <property type="match status" value="1"/>
</dbReference>
<accession>A0A812CFG2</accession>
<gene>
    <name evidence="11" type="ORF">SPHA_33747</name>
</gene>
<evidence type="ECO:0000256" key="6">
    <source>
        <dbReference type="ARBA" id="ARBA00023242"/>
    </source>
</evidence>
<dbReference type="AlphaFoldDB" id="A0A812CFG2"/>
<feature type="domain" description="ERCC1-like central" evidence="10">
    <location>
        <begin position="135"/>
        <end position="248"/>
    </location>
</feature>
<dbReference type="GO" id="GO:0070914">
    <property type="term" value="P:UV-damage excision repair"/>
    <property type="evidence" value="ECO:0007669"/>
    <property type="project" value="TreeGrafter"/>
</dbReference>
<evidence type="ECO:0000259" key="10">
    <source>
        <dbReference type="Pfam" id="PF03834"/>
    </source>
</evidence>
<evidence type="ECO:0000256" key="9">
    <source>
        <dbReference type="SAM" id="MobiDB-lite"/>
    </source>
</evidence>
<evidence type="ECO:0000256" key="2">
    <source>
        <dbReference type="ARBA" id="ARBA00008283"/>
    </source>
</evidence>
<comment type="function">
    <text evidence="7">Non-catalytic component of a structure-specific DNA repair endonuclease responsible for the 5'-incision during DNA repair. Responsible, in conjunction with SLX4, for the first step in the repair of interstrand cross-links (ICL). Participates in the processing of anaphase bridge-generating DNA structures, which consist in incompletely processed DNA lesions arising during S or G2 phase, and can result in cytokinesis failure. Also required for homology-directed repair (HDR) of DNA double-strand breaks, in conjunction with SLX4.</text>
</comment>
<comment type="caution">
    <text evidence="11">The sequence shown here is derived from an EMBL/GenBank/DDBJ whole genome shotgun (WGS) entry which is preliminary data.</text>
</comment>
<keyword evidence="4" id="KW-0238">DNA-binding</keyword>
<evidence type="ECO:0000313" key="12">
    <source>
        <dbReference type="Proteomes" id="UP000597762"/>
    </source>
</evidence>
<organism evidence="11 12">
    <name type="scientific">Acanthosepion pharaonis</name>
    <name type="common">Pharaoh cuttlefish</name>
    <name type="synonym">Sepia pharaonis</name>
    <dbReference type="NCBI Taxonomy" id="158019"/>
    <lineage>
        <taxon>Eukaryota</taxon>
        <taxon>Metazoa</taxon>
        <taxon>Spiralia</taxon>
        <taxon>Lophotrochozoa</taxon>
        <taxon>Mollusca</taxon>
        <taxon>Cephalopoda</taxon>
        <taxon>Coleoidea</taxon>
        <taxon>Decapodiformes</taxon>
        <taxon>Sepiida</taxon>
        <taxon>Sepiina</taxon>
        <taxon>Sepiidae</taxon>
        <taxon>Acanthosepion</taxon>
    </lineage>
</organism>
<comment type="similarity">
    <text evidence="2">Belongs to the ERCC1/RAD10/SWI10 family.</text>
</comment>
<dbReference type="GO" id="GO:0006312">
    <property type="term" value="P:mitotic recombination"/>
    <property type="evidence" value="ECO:0007669"/>
    <property type="project" value="TreeGrafter"/>
</dbReference>
<dbReference type="NCBIfam" id="TIGR00597">
    <property type="entry name" value="rad10"/>
    <property type="match status" value="1"/>
</dbReference>
<evidence type="ECO:0000256" key="8">
    <source>
        <dbReference type="ARBA" id="ARBA00071993"/>
    </source>
</evidence>
<keyword evidence="6" id="KW-0539">Nucleus</keyword>
<feature type="compositionally biased region" description="Polar residues" evidence="9">
    <location>
        <begin position="72"/>
        <end position="109"/>
    </location>
</feature>
<dbReference type="FunFam" id="3.40.50.10130:FF:000001">
    <property type="entry name" value="DNA excision repair protein ERCC-1"/>
    <property type="match status" value="1"/>
</dbReference>
<dbReference type="Proteomes" id="UP000597762">
    <property type="component" value="Unassembled WGS sequence"/>
</dbReference>
<dbReference type="GO" id="GO:0006289">
    <property type="term" value="P:nucleotide-excision repair"/>
    <property type="evidence" value="ECO:0007669"/>
    <property type="project" value="UniProtKB-ARBA"/>
</dbReference>
<dbReference type="GO" id="GO:0000110">
    <property type="term" value="C:nucleotide-excision repair factor 1 complex"/>
    <property type="evidence" value="ECO:0007669"/>
    <property type="project" value="TreeGrafter"/>
</dbReference>
<dbReference type="SUPFAM" id="SSF47781">
    <property type="entry name" value="RuvA domain 2-like"/>
    <property type="match status" value="1"/>
</dbReference>